<reference evidence="1" key="1">
    <citation type="journal article" date="2023" name="Mol. Phylogenet. Evol.">
        <title>Genome-scale phylogeny and comparative genomics of the fungal order Sordariales.</title>
        <authorList>
            <person name="Hensen N."/>
            <person name="Bonometti L."/>
            <person name="Westerberg I."/>
            <person name="Brannstrom I.O."/>
            <person name="Guillou S."/>
            <person name="Cros-Aarteil S."/>
            <person name="Calhoun S."/>
            <person name="Haridas S."/>
            <person name="Kuo A."/>
            <person name="Mondo S."/>
            <person name="Pangilinan J."/>
            <person name="Riley R."/>
            <person name="LaButti K."/>
            <person name="Andreopoulos B."/>
            <person name="Lipzen A."/>
            <person name="Chen C."/>
            <person name="Yan M."/>
            <person name="Daum C."/>
            <person name="Ng V."/>
            <person name="Clum A."/>
            <person name="Steindorff A."/>
            <person name="Ohm R.A."/>
            <person name="Martin F."/>
            <person name="Silar P."/>
            <person name="Natvig D.O."/>
            <person name="Lalanne C."/>
            <person name="Gautier V."/>
            <person name="Ament-Velasquez S.L."/>
            <person name="Kruys A."/>
            <person name="Hutchinson M.I."/>
            <person name="Powell A.J."/>
            <person name="Barry K."/>
            <person name="Miller A.N."/>
            <person name="Grigoriev I.V."/>
            <person name="Debuchy R."/>
            <person name="Gladieux P."/>
            <person name="Hiltunen Thoren M."/>
            <person name="Johannesson H."/>
        </authorList>
    </citation>
    <scope>NUCLEOTIDE SEQUENCE</scope>
    <source>
        <strain evidence="1">CBS 955.72</strain>
    </source>
</reference>
<dbReference type="AlphaFoldDB" id="A0AAJ0MJ51"/>
<organism evidence="1 2">
    <name type="scientific">Lasiosphaeria hispida</name>
    <dbReference type="NCBI Taxonomy" id="260671"/>
    <lineage>
        <taxon>Eukaryota</taxon>
        <taxon>Fungi</taxon>
        <taxon>Dikarya</taxon>
        <taxon>Ascomycota</taxon>
        <taxon>Pezizomycotina</taxon>
        <taxon>Sordariomycetes</taxon>
        <taxon>Sordariomycetidae</taxon>
        <taxon>Sordariales</taxon>
        <taxon>Lasiosphaeriaceae</taxon>
        <taxon>Lasiosphaeria</taxon>
    </lineage>
</organism>
<protein>
    <submittedName>
        <fullName evidence="1">Uncharacterized protein</fullName>
    </submittedName>
</protein>
<dbReference type="EMBL" id="JAUIQD010000001">
    <property type="protein sequence ID" value="KAK3362401.1"/>
    <property type="molecule type" value="Genomic_DNA"/>
</dbReference>
<evidence type="ECO:0000313" key="1">
    <source>
        <dbReference type="EMBL" id="KAK3362401.1"/>
    </source>
</evidence>
<dbReference type="Proteomes" id="UP001275084">
    <property type="component" value="Unassembled WGS sequence"/>
</dbReference>
<accession>A0AAJ0MJ51</accession>
<evidence type="ECO:0000313" key="2">
    <source>
        <dbReference type="Proteomes" id="UP001275084"/>
    </source>
</evidence>
<name>A0AAJ0MJ51_9PEZI</name>
<reference evidence="1" key="2">
    <citation type="submission" date="2023-06" db="EMBL/GenBank/DDBJ databases">
        <authorList>
            <consortium name="Lawrence Berkeley National Laboratory"/>
            <person name="Haridas S."/>
            <person name="Hensen N."/>
            <person name="Bonometti L."/>
            <person name="Westerberg I."/>
            <person name="Brannstrom I.O."/>
            <person name="Guillou S."/>
            <person name="Cros-Aarteil S."/>
            <person name="Calhoun S."/>
            <person name="Kuo A."/>
            <person name="Mondo S."/>
            <person name="Pangilinan J."/>
            <person name="Riley R."/>
            <person name="Labutti K."/>
            <person name="Andreopoulos B."/>
            <person name="Lipzen A."/>
            <person name="Chen C."/>
            <person name="Yanf M."/>
            <person name="Daum C."/>
            <person name="Ng V."/>
            <person name="Clum A."/>
            <person name="Steindorff A."/>
            <person name="Ohm R."/>
            <person name="Martin F."/>
            <person name="Silar P."/>
            <person name="Natvig D."/>
            <person name="Lalanne C."/>
            <person name="Gautier V."/>
            <person name="Ament-Velasquez S.L."/>
            <person name="Kruys A."/>
            <person name="Hutchinson M.I."/>
            <person name="Powell A.J."/>
            <person name="Barry K."/>
            <person name="Miller A.N."/>
            <person name="Grigoriev I.V."/>
            <person name="Debuchy R."/>
            <person name="Gladieux P."/>
            <person name="Thoren M.H."/>
            <person name="Johannesson H."/>
        </authorList>
    </citation>
    <scope>NUCLEOTIDE SEQUENCE</scope>
    <source>
        <strain evidence="1">CBS 955.72</strain>
    </source>
</reference>
<sequence length="100" mass="11494">MLEKRKEALAAVEKVCNSKLPSKGLIPDVSIRTVDRLAKALEDLYEPEVYDDLPRLTLIYPPNCLVGAHRQRKNRPKVIRYGIKVLRNYDFKTPANESED</sequence>
<comment type="caution">
    <text evidence="1">The sequence shown here is derived from an EMBL/GenBank/DDBJ whole genome shotgun (WGS) entry which is preliminary data.</text>
</comment>
<proteinExistence type="predicted"/>
<keyword evidence="2" id="KW-1185">Reference proteome</keyword>
<gene>
    <name evidence="1" type="ORF">B0T25DRAFT_561471</name>
</gene>